<comment type="caution">
    <text evidence="9">The sequence shown here is derived from an EMBL/GenBank/DDBJ whole genome shotgun (WGS) entry which is preliminary data.</text>
</comment>
<organism evidence="9 10">
    <name type="scientific">Candidatus Avacidaminococcus intestinavium</name>
    <dbReference type="NCBI Taxonomy" id="2840684"/>
    <lineage>
        <taxon>Bacteria</taxon>
        <taxon>Bacillati</taxon>
        <taxon>Bacillota</taxon>
        <taxon>Negativicutes</taxon>
        <taxon>Acidaminococcales</taxon>
        <taxon>Acidaminococcaceae</taxon>
        <taxon>Acidaminococcaceae incertae sedis</taxon>
        <taxon>Candidatus Avacidaminococcus</taxon>
    </lineage>
</organism>
<evidence type="ECO:0000256" key="4">
    <source>
        <dbReference type="ARBA" id="ARBA00022980"/>
    </source>
</evidence>
<name>A0A9D1MNY2_9FIRM</name>
<reference evidence="9" key="2">
    <citation type="journal article" date="2021" name="PeerJ">
        <title>Extensive microbial diversity within the chicken gut microbiome revealed by metagenomics and culture.</title>
        <authorList>
            <person name="Gilroy R."/>
            <person name="Ravi A."/>
            <person name="Getino M."/>
            <person name="Pursley I."/>
            <person name="Horton D.L."/>
            <person name="Alikhan N.F."/>
            <person name="Baker D."/>
            <person name="Gharbi K."/>
            <person name="Hall N."/>
            <person name="Watson M."/>
            <person name="Adriaenssens E.M."/>
            <person name="Foster-Nyarko E."/>
            <person name="Jarju S."/>
            <person name="Secka A."/>
            <person name="Antonio M."/>
            <person name="Oren A."/>
            <person name="Chaudhuri R.R."/>
            <person name="La Ragione R."/>
            <person name="Hildebrand F."/>
            <person name="Pallen M.J."/>
        </authorList>
    </citation>
    <scope>NUCLEOTIDE SEQUENCE</scope>
    <source>
        <strain evidence="9">CHK160-1198</strain>
    </source>
</reference>
<dbReference type="NCBIfam" id="TIGR00029">
    <property type="entry name" value="S20"/>
    <property type="match status" value="1"/>
</dbReference>
<dbReference type="InterPro" id="IPR002583">
    <property type="entry name" value="Ribosomal_bS20"/>
</dbReference>
<gene>
    <name evidence="7 9" type="primary">rpsT</name>
    <name evidence="9" type="ORF">IAB06_00345</name>
</gene>
<feature type="region of interest" description="Disordered" evidence="8">
    <location>
        <begin position="1"/>
        <end position="22"/>
    </location>
</feature>
<evidence type="ECO:0000256" key="2">
    <source>
        <dbReference type="ARBA" id="ARBA00022730"/>
    </source>
</evidence>
<dbReference type="GO" id="GO:0005829">
    <property type="term" value="C:cytosol"/>
    <property type="evidence" value="ECO:0007669"/>
    <property type="project" value="TreeGrafter"/>
</dbReference>
<reference evidence="9" key="1">
    <citation type="submission" date="2020-10" db="EMBL/GenBank/DDBJ databases">
        <authorList>
            <person name="Gilroy R."/>
        </authorList>
    </citation>
    <scope>NUCLEOTIDE SEQUENCE</scope>
    <source>
        <strain evidence="9">CHK160-1198</strain>
    </source>
</reference>
<evidence type="ECO:0000256" key="5">
    <source>
        <dbReference type="ARBA" id="ARBA00023274"/>
    </source>
</evidence>
<dbReference type="SUPFAM" id="SSF46992">
    <property type="entry name" value="Ribosomal protein S20"/>
    <property type="match status" value="1"/>
</dbReference>
<dbReference type="Gene3D" id="1.20.58.110">
    <property type="entry name" value="Ribosomal protein S20"/>
    <property type="match status" value="1"/>
</dbReference>
<keyword evidence="5 7" id="KW-0687">Ribonucleoprotein</keyword>
<evidence type="ECO:0000256" key="3">
    <source>
        <dbReference type="ARBA" id="ARBA00022884"/>
    </source>
</evidence>
<evidence type="ECO:0000256" key="7">
    <source>
        <dbReference type="HAMAP-Rule" id="MF_00500"/>
    </source>
</evidence>
<evidence type="ECO:0000256" key="8">
    <source>
        <dbReference type="SAM" id="MobiDB-lite"/>
    </source>
</evidence>
<protein>
    <recommendedName>
        <fullName evidence="6 7">Small ribosomal subunit protein bS20</fullName>
    </recommendedName>
</protein>
<dbReference type="GO" id="GO:0015935">
    <property type="term" value="C:small ribosomal subunit"/>
    <property type="evidence" value="ECO:0007669"/>
    <property type="project" value="TreeGrafter"/>
</dbReference>
<keyword evidence="4 7" id="KW-0689">Ribosomal protein</keyword>
<dbReference type="GO" id="GO:0006412">
    <property type="term" value="P:translation"/>
    <property type="evidence" value="ECO:0007669"/>
    <property type="project" value="UniProtKB-UniRule"/>
</dbReference>
<dbReference type="Pfam" id="PF01649">
    <property type="entry name" value="Ribosomal_S20p"/>
    <property type="match status" value="1"/>
</dbReference>
<proteinExistence type="inferred from homology"/>
<feature type="compositionally biased region" description="Polar residues" evidence="8">
    <location>
        <begin position="1"/>
        <end position="10"/>
    </location>
</feature>
<comment type="similarity">
    <text evidence="1 7">Belongs to the bacterial ribosomal protein bS20 family.</text>
</comment>
<dbReference type="PANTHER" id="PTHR33398:SF1">
    <property type="entry name" value="SMALL RIBOSOMAL SUBUNIT PROTEIN BS20C"/>
    <property type="match status" value="1"/>
</dbReference>
<dbReference type="HAMAP" id="MF_00500">
    <property type="entry name" value="Ribosomal_bS20"/>
    <property type="match status" value="1"/>
</dbReference>
<evidence type="ECO:0000256" key="1">
    <source>
        <dbReference type="ARBA" id="ARBA00007634"/>
    </source>
</evidence>
<dbReference type="GO" id="GO:0003735">
    <property type="term" value="F:structural constituent of ribosome"/>
    <property type="evidence" value="ECO:0007669"/>
    <property type="project" value="InterPro"/>
</dbReference>
<dbReference type="GO" id="GO:0070181">
    <property type="term" value="F:small ribosomal subunit rRNA binding"/>
    <property type="evidence" value="ECO:0007669"/>
    <property type="project" value="TreeGrafter"/>
</dbReference>
<dbReference type="InterPro" id="IPR036510">
    <property type="entry name" value="Ribosomal_bS20_sf"/>
</dbReference>
<dbReference type="AlphaFoldDB" id="A0A9D1MNY2"/>
<dbReference type="EMBL" id="DVNI01000003">
    <property type="protein sequence ID" value="HIU63479.1"/>
    <property type="molecule type" value="Genomic_DNA"/>
</dbReference>
<evidence type="ECO:0000256" key="6">
    <source>
        <dbReference type="ARBA" id="ARBA00035136"/>
    </source>
</evidence>
<keyword evidence="2 7" id="KW-0699">rRNA-binding</keyword>
<comment type="function">
    <text evidence="7">Binds directly to 16S ribosomal RNA.</text>
</comment>
<sequence>MPNIKSSIRSVKTDAERRAKNAPIKAALRNASRKVVSLTETASKEDAQTTFVQASSLLDKAARKSIIHKNAAARKKSRLAKRINEMA</sequence>
<dbReference type="Proteomes" id="UP000824099">
    <property type="component" value="Unassembled WGS sequence"/>
</dbReference>
<evidence type="ECO:0000313" key="9">
    <source>
        <dbReference type="EMBL" id="HIU63479.1"/>
    </source>
</evidence>
<accession>A0A9D1MNY2</accession>
<dbReference type="PANTHER" id="PTHR33398">
    <property type="entry name" value="30S RIBOSOMAL PROTEIN S20"/>
    <property type="match status" value="1"/>
</dbReference>
<evidence type="ECO:0000313" key="10">
    <source>
        <dbReference type="Proteomes" id="UP000824099"/>
    </source>
</evidence>
<keyword evidence="3 7" id="KW-0694">RNA-binding</keyword>